<feature type="domain" description="MYND-type" evidence="5">
    <location>
        <begin position="435"/>
        <end position="474"/>
    </location>
</feature>
<keyword evidence="1" id="KW-0479">Metal-binding</keyword>
<keyword evidence="3" id="KW-0862">Zinc</keyword>
<dbReference type="Gene3D" id="6.10.140.2220">
    <property type="match status" value="1"/>
</dbReference>
<gene>
    <name evidence="6" type="ORF">MIND_00646200</name>
</gene>
<evidence type="ECO:0000256" key="2">
    <source>
        <dbReference type="ARBA" id="ARBA00022771"/>
    </source>
</evidence>
<sequence>MHQLFHLTQLNRLPMHPRLRARLALSGTVDQFADFTHHFTGAESPNFDTLLALPLYWAALDPAHAESIPTHLQGVGPGSAEAQAAVERLERAVITAIGITAILTRYMGQGRVPLEALRELWARLWFWIALIDKLCHDIDALVVEPGNKSPMKDRYEIFLAALGSIYREFAGNTPPPTSGIWVFVGRAWAKVNDHELPEAFGDVCDLLAGVPPDSIRDLALGAGGSWNALVRLVIIQIAFIVRHPVPLKHNLLKQLMSLKALLHGAAEHNPDFQSALLARDLAPALVRTAHAIQTSAASQPSALTIPLLDVYFFPAIQLLTQPPDVAVLADACRGPLVQMLLGHSLFPDERVRAAALRMILEILPQWTLYASILPKLNKSLAQANTLAPRVLRRASPEFIEAWNSFTALVTARMEVYTAFRQDDTPRMAGCAGLQCSKIGPIHEFKRCGGCFSIYYCSKACQHEDFLKGSHREDCSMWREQFEEEHQLFLPIDRRFFRALVRMDYAHHRESMYVKGLQRLVRSPSPERPGVQVALMYSGGKLNFTAPSGPEPGMALRSELERRLCQGGVEGLVAGRPVLAGGSLESTSVMLLMPIRRAAGADDVHGRLRTIADSMRADGAEEPAEKECLIAVQKLLAGPGMQEWVIC</sequence>
<evidence type="ECO:0000313" key="7">
    <source>
        <dbReference type="Proteomes" id="UP000636479"/>
    </source>
</evidence>
<evidence type="ECO:0000259" key="5">
    <source>
        <dbReference type="PROSITE" id="PS50865"/>
    </source>
</evidence>
<accession>A0A8H6SQG1</accession>
<protein>
    <submittedName>
        <fullName evidence="6">MYND-type domain-containing protein</fullName>
    </submittedName>
</protein>
<dbReference type="Pfam" id="PF01753">
    <property type="entry name" value="zf-MYND"/>
    <property type="match status" value="1"/>
</dbReference>
<proteinExistence type="predicted"/>
<dbReference type="AlphaFoldDB" id="A0A8H6SQG1"/>
<dbReference type="GO" id="GO:0008270">
    <property type="term" value="F:zinc ion binding"/>
    <property type="evidence" value="ECO:0007669"/>
    <property type="project" value="UniProtKB-KW"/>
</dbReference>
<evidence type="ECO:0000313" key="6">
    <source>
        <dbReference type="EMBL" id="KAF7304145.1"/>
    </source>
</evidence>
<name>A0A8H6SQG1_9AGAR</name>
<dbReference type="EMBL" id="JACAZF010000005">
    <property type="protein sequence ID" value="KAF7304145.1"/>
    <property type="molecule type" value="Genomic_DNA"/>
</dbReference>
<dbReference type="OrthoDB" id="3044960at2759"/>
<keyword evidence="7" id="KW-1185">Reference proteome</keyword>
<keyword evidence="2 4" id="KW-0863">Zinc-finger</keyword>
<organism evidence="6 7">
    <name type="scientific">Mycena indigotica</name>
    <dbReference type="NCBI Taxonomy" id="2126181"/>
    <lineage>
        <taxon>Eukaryota</taxon>
        <taxon>Fungi</taxon>
        <taxon>Dikarya</taxon>
        <taxon>Basidiomycota</taxon>
        <taxon>Agaricomycotina</taxon>
        <taxon>Agaricomycetes</taxon>
        <taxon>Agaricomycetidae</taxon>
        <taxon>Agaricales</taxon>
        <taxon>Marasmiineae</taxon>
        <taxon>Mycenaceae</taxon>
        <taxon>Mycena</taxon>
    </lineage>
</organism>
<dbReference type="RefSeq" id="XP_037221117.1">
    <property type="nucleotide sequence ID" value="XM_037363196.1"/>
</dbReference>
<dbReference type="GeneID" id="59345712"/>
<comment type="caution">
    <text evidence="6">The sequence shown here is derived from an EMBL/GenBank/DDBJ whole genome shotgun (WGS) entry which is preliminary data.</text>
</comment>
<dbReference type="Proteomes" id="UP000636479">
    <property type="component" value="Unassembled WGS sequence"/>
</dbReference>
<reference evidence="6" key="1">
    <citation type="submission" date="2020-05" db="EMBL/GenBank/DDBJ databases">
        <title>Mycena genomes resolve the evolution of fungal bioluminescence.</title>
        <authorList>
            <person name="Tsai I.J."/>
        </authorList>
    </citation>
    <scope>NUCLEOTIDE SEQUENCE</scope>
    <source>
        <strain evidence="6">171206Taipei</strain>
    </source>
</reference>
<evidence type="ECO:0000256" key="1">
    <source>
        <dbReference type="ARBA" id="ARBA00022723"/>
    </source>
</evidence>
<dbReference type="InterPro" id="IPR002893">
    <property type="entry name" value="Znf_MYND"/>
</dbReference>
<evidence type="ECO:0000256" key="3">
    <source>
        <dbReference type="ARBA" id="ARBA00022833"/>
    </source>
</evidence>
<dbReference type="SUPFAM" id="SSF144232">
    <property type="entry name" value="HIT/MYND zinc finger-like"/>
    <property type="match status" value="1"/>
</dbReference>
<evidence type="ECO:0000256" key="4">
    <source>
        <dbReference type="PROSITE-ProRule" id="PRU00134"/>
    </source>
</evidence>
<dbReference type="PROSITE" id="PS50865">
    <property type="entry name" value="ZF_MYND_2"/>
    <property type="match status" value="1"/>
</dbReference>